<keyword evidence="2" id="KW-0472">Membrane</keyword>
<dbReference type="PANTHER" id="PTHR11575:SF24">
    <property type="entry name" value="5'-NUCLEOTIDASE"/>
    <property type="match status" value="1"/>
</dbReference>
<evidence type="ECO:0000313" key="6">
    <source>
        <dbReference type="Proteomes" id="UP000569914"/>
    </source>
</evidence>
<keyword evidence="6" id="KW-1185">Reference proteome</keyword>
<dbReference type="CDD" id="cd10283">
    <property type="entry name" value="MnuA_DNase1-like"/>
    <property type="match status" value="1"/>
</dbReference>
<feature type="compositionally biased region" description="Gly residues" evidence="1">
    <location>
        <begin position="1357"/>
        <end position="1369"/>
    </location>
</feature>
<dbReference type="InterPro" id="IPR029052">
    <property type="entry name" value="Metallo-depent_PP-like"/>
</dbReference>
<feature type="region of interest" description="Disordered" evidence="1">
    <location>
        <begin position="254"/>
        <end position="276"/>
    </location>
</feature>
<dbReference type="GO" id="GO:0008768">
    <property type="term" value="F:UDP-sugar diphosphatase activity"/>
    <property type="evidence" value="ECO:0007669"/>
    <property type="project" value="TreeGrafter"/>
</dbReference>
<dbReference type="InterPro" id="IPR047971">
    <property type="entry name" value="ExeM-like"/>
</dbReference>
<dbReference type="InterPro" id="IPR036691">
    <property type="entry name" value="Endo/exonu/phosph_ase_sf"/>
</dbReference>
<feature type="chain" id="PRO_5031251599" evidence="3">
    <location>
        <begin position="17"/>
        <end position="1419"/>
    </location>
</feature>
<sequence>MALALGLFLTAPPAYAAEPVAIADIQGTGDSTPLNGQEVTTETSVVTAVYPKAGNGFNGFVIQTPGTGGEDKDPAGASDAIFVYAGNVAFDVEVGDGVTVTGTAGEYRGLTQLALKSVTVVEADVEPPAPVTTAWAETAEHRENFESMLYESDEEFLVSDTYPLLAYGELGLAAGGELPVQPTDVGAPGSDAAAQQAAANLINRVNLDDGTNRGTAGQTLPYLKTGEGVTVGDTLELTAPVIIDWRNDKWKFNPAGPIEAGDEPAKIDAGETPAAPKPEGDFSIASFNVLNYFTTTGQGRTDCVGGNKSLDATFNVTFDCDVRGAWDTDDLARQQAKIINAINELDASVVGLMEIENSAKLGEDVDEATATLVYALNGAAGSDKWAFVPSSTQLQPVADQDFITNALIYQPAEVELNGNAYALGSAATDDGAFANARTPIAASFTAAEGGEPTLVVVNHFKSKSSSGATGDNADTGDGQGAYNGDRVRQAEALVDWLPTLRRSTRANSIALVGDFNAYSQEDPMRVLYDAGFAAAAPADQYSYNFSGLAGSLDHILINRPLAQRKTTAAVWNINSGESTALEYSQYRTTKIDYYTDDVRRASDHDPVIMGITAGRGGTPKVAAAGDDLTLLNLNDFHGRIAEEFPNTVALFGTVEQQREQAGEDNTLFLSAGDNIGASLFASSIQQDQPTIDVLNAAELAAAAVGNHEFDRGFADLTDRVIKNADWTYLGANVYRKGTTTPALPEYATFEKAGRTVAVIGAVTAETRSLVAPDGIADIDFGDPVDAVNRVAKKLSDGDDSNGEADVIIAEYHEGAVEGEPNGTLEDEVSKGGTFAKIVNETSAEVAAIFTAHTHQAYVWDGPIPGVQGKTRPILQSESYGALLGKVTLRFDEAGAVASYTAENVEITETPNDELITKYPRVAKISKIVADALAKADELGSKVIGETTAPITRGVVETDEGPLEDRAAESTISNLVATMFREQLSDPQRGGAQIGIQNAGGNRADLDQGDITYSEAAAVLPFANTLVTLDLTGDQFRTLLEQQWQTNADGSPFTGSRPYLQLGLSDNVSYTYDESQPWGQRITTIMIDGKPYDPAATYRIGTASFLAAGGDNFHVLADAANKRDSGLIDLDSWTEYVQQASPLSPSYAKRAVFLDGPLQDLNRDDWSILKIGSADRTTGGPLNTIDFTGAEAPKNKTITANIGDRTVGTGTVLDGVAELRIDLPADLPTGPATMVITAEPTGTTISFPITIYNNPDEFEPKIKMPAEASPGERIKLELYQFEQNGDTIEISLVRGDAPNDSEAVPLGSVDPDENGKATAWVTIPEDTELGPYVMVGSDGKAQARTRFMIVKGSDEPGPGNGGENPGGSGEDPGDDGELPNTGSDIGLWLLIVAGVAVVGGGTLLIISLIRKRAAANRSAS</sequence>
<keyword evidence="2" id="KW-1133">Transmembrane helix</keyword>
<dbReference type="GO" id="GO:0009166">
    <property type="term" value="P:nucleotide catabolic process"/>
    <property type="evidence" value="ECO:0007669"/>
    <property type="project" value="InterPro"/>
</dbReference>
<dbReference type="GO" id="GO:0030288">
    <property type="term" value="C:outer membrane-bounded periplasmic space"/>
    <property type="evidence" value="ECO:0007669"/>
    <property type="project" value="TreeGrafter"/>
</dbReference>
<protein>
    <submittedName>
        <fullName evidence="5">5'-nucleotidase</fullName>
        <ecNumber evidence="5">3.1.3.5</ecNumber>
    </submittedName>
</protein>
<feature type="region of interest" description="Disordered" evidence="1">
    <location>
        <begin position="1350"/>
        <end position="1379"/>
    </location>
</feature>
<evidence type="ECO:0000313" key="5">
    <source>
        <dbReference type="EMBL" id="NYE72506.1"/>
    </source>
</evidence>
<dbReference type="PRINTS" id="PR01607">
    <property type="entry name" value="APYRASEFAMLY"/>
</dbReference>
<dbReference type="PANTHER" id="PTHR11575">
    <property type="entry name" value="5'-NUCLEOTIDASE-RELATED"/>
    <property type="match status" value="1"/>
</dbReference>
<dbReference type="Gene3D" id="3.60.21.10">
    <property type="match status" value="1"/>
</dbReference>
<dbReference type="GO" id="GO:0008253">
    <property type="term" value="F:5'-nucleotidase activity"/>
    <property type="evidence" value="ECO:0007669"/>
    <property type="project" value="UniProtKB-EC"/>
</dbReference>
<evidence type="ECO:0000259" key="4">
    <source>
        <dbReference type="Pfam" id="PF02872"/>
    </source>
</evidence>
<dbReference type="Pfam" id="PF02872">
    <property type="entry name" value="5_nucleotid_C"/>
    <property type="match status" value="1"/>
</dbReference>
<dbReference type="InterPro" id="IPR006179">
    <property type="entry name" value="5_nucleotidase/apyrase"/>
</dbReference>
<accession>A0A7Y9I8X2</accession>
<dbReference type="SUPFAM" id="SSF55816">
    <property type="entry name" value="5'-nucleotidase (syn. UDP-sugar hydrolase), C-terminal domain"/>
    <property type="match status" value="1"/>
</dbReference>
<evidence type="ECO:0000256" key="2">
    <source>
        <dbReference type="SAM" id="Phobius"/>
    </source>
</evidence>
<dbReference type="SUPFAM" id="SSF56300">
    <property type="entry name" value="Metallo-dependent phosphatases"/>
    <property type="match status" value="1"/>
</dbReference>
<gene>
    <name evidence="5" type="ORF">BKA15_003835</name>
</gene>
<evidence type="ECO:0000256" key="3">
    <source>
        <dbReference type="SAM" id="SignalP"/>
    </source>
</evidence>
<comment type="caution">
    <text evidence="5">The sequence shown here is derived from an EMBL/GenBank/DDBJ whole genome shotgun (WGS) entry which is preliminary data.</text>
</comment>
<dbReference type="NCBIfam" id="NF033681">
    <property type="entry name" value="ExeM_NucH_DNase"/>
    <property type="match status" value="1"/>
</dbReference>
<dbReference type="EMBL" id="JACCBU010000001">
    <property type="protein sequence ID" value="NYE72506.1"/>
    <property type="molecule type" value="Genomic_DNA"/>
</dbReference>
<reference evidence="5 6" key="1">
    <citation type="submission" date="2020-07" db="EMBL/GenBank/DDBJ databases">
        <title>Sequencing the genomes of 1000 actinobacteria strains.</title>
        <authorList>
            <person name="Klenk H.-P."/>
        </authorList>
    </citation>
    <scope>NUCLEOTIDE SEQUENCE [LARGE SCALE GENOMIC DNA]</scope>
    <source>
        <strain evidence="5 6">DSM 22083</strain>
    </source>
</reference>
<feature type="transmembrane region" description="Helical" evidence="2">
    <location>
        <begin position="1384"/>
        <end position="1408"/>
    </location>
</feature>
<dbReference type="NCBIfam" id="TIGR01167">
    <property type="entry name" value="LPXTG_anchor"/>
    <property type="match status" value="1"/>
</dbReference>
<dbReference type="EC" id="3.1.3.5" evidence="5"/>
<proteinExistence type="predicted"/>
<organism evidence="5 6">
    <name type="scientific">Microlunatus parietis</name>
    <dbReference type="NCBI Taxonomy" id="682979"/>
    <lineage>
        <taxon>Bacteria</taxon>
        <taxon>Bacillati</taxon>
        <taxon>Actinomycetota</taxon>
        <taxon>Actinomycetes</taxon>
        <taxon>Propionibacteriales</taxon>
        <taxon>Propionibacteriaceae</taxon>
        <taxon>Microlunatus</taxon>
    </lineage>
</organism>
<evidence type="ECO:0000256" key="1">
    <source>
        <dbReference type="SAM" id="MobiDB-lite"/>
    </source>
</evidence>
<keyword evidence="2" id="KW-0812">Transmembrane</keyword>
<dbReference type="RefSeq" id="WP_218871469.1">
    <property type="nucleotide sequence ID" value="NZ_JACCBU010000001.1"/>
</dbReference>
<name>A0A7Y9I8X2_9ACTN</name>
<dbReference type="Gene3D" id="3.90.780.10">
    <property type="entry name" value="5'-Nucleotidase, C-terminal domain"/>
    <property type="match status" value="1"/>
</dbReference>
<dbReference type="Gene3D" id="3.60.10.10">
    <property type="entry name" value="Endonuclease/exonuclease/phosphatase"/>
    <property type="match status" value="1"/>
</dbReference>
<keyword evidence="5" id="KW-0378">Hydrolase</keyword>
<keyword evidence="3" id="KW-0732">Signal</keyword>
<dbReference type="SUPFAM" id="SSF56219">
    <property type="entry name" value="DNase I-like"/>
    <property type="match status" value="1"/>
</dbReference>
<dbReference type="Proteomes" id="UP000569914">
    <property type="component" value="Unassembled WGS sequence"/>
</dbReference>
<feature type="domain" description="5'-Nucleotidase C-terminal" evidence="4">
    <location>
        <begin position="963"/>
        <end position="1116"/>
    </location>
</feature>
<dbReference type="InterPro" id="IPR036907">
    <property type="entry name" value="5'-Nucleotdase_C_sf"/>
</dbReference>
<dbReference type="InterPro" id="IPR008334">
    <property type="entry name" value="5'-Nucleotdase_C"/>
</dbReference>
<feature type="signal peptide" evidence="3">
    <location>
        <begin position="1"/>
        <end position="16"/>
    </location>
</feature>
<dbReference type="CDD" id="cd04486">
    <property type="entry name" value="YhcR_OBF_like"/>
    <property type="match status" value="1"/>
</dbReference>